<dbReference type="EMBL" id="FONV01000001">
    <property type="protein sequence ID" value="SFE33045.1"/>
    <property type="molecule type" value="Genomic_DNA"/>
</dbReference>
<sequence length="343" mass="35603">MSHDLEERITASLQAHAGAGVDVGGLVERARTHGGRLRRRRRAGTVLGAAAVAAIVAGATVLGAGGRGSGPVPMVLPAAADRAGASARPELVGTDATTLHFTAAELTAGASSVTWAAGGGVESVEVRGDPMTALFVLARTEKDLAAETRTLGASGDPVTTYDVRVGNRPGVAWVDGLPGGAGVWTVRWQPADGLWARLETFAHTREQAVAVTGTVRFDAAQRCTTPFRVPGAPLLSCSVTLGDRGFEEGALRLGDDERWFSLRVERARPGTRPDDTAGGDLSAGPYEVRRRGDGVLTMVVGGCSVSLVREGWGDRDDSASEAEAVRLLSGYRQAGDLDDVAAW</sequence>
<organism evidence="2 3">
    <name type="scientific">Actinoplanes philippinensis</name>
    <dbReference type="NCBI Taxonomy" id="35752"/>
    <lineage>
        <taxon>Bacteria</taxon>
        <taxon>Bacillati</taxon>
        <taxon>Actinomycetota</taxon>
        <taxon>Actinomycetes</taxon>
        <taxon>Micromonosporales</taxon>
        <taxon>Micromonosporaceae</taxon>
        <taxon>Actinoplanes</taxon>
    </lineage>
</organism>
<keyword evidence="1" id="KW-1133">Transmembrane helix</keyword>
<dbReference type="RefSeq" id="WP_093608957.1">
    <property type="nucleotide sequence ID" value="NZ_BOMT01000014.1"/>
</dbReference>
<evidence type="ECO:0000256" key="1">
    <source>
        <dbReference type="SAM" id="Phobius"/>
    </source>
</evidence>
<reference evidence="2 3" key="1">
    <citation type="submission" date="2016-10" db="EMBL/GenBank/DDBJ databases">
        <authorList>
            <person name="de Groot N.N."/>
        </authorList>
    </citation>
    <scope>NUCLEOTIDE SEQUENCE [LARGE SCALE GENOMIC DNA]</scope>
    <source>
        <strain evidence="2 3">DSM 43019</strain>
    </source>
</reference>
<feature type="transmembrane region" description="Helical" evidence="1">
    <location>
        <begin position="46"/>
        <end position="66"/>
    </location>
</feature>
<dbReference type="Proteomes" id="UP000199645">
    <property type="component" value="Unassembled WGS sequence"/>
</dbReference>
<evidence type="ECO:0008006" key="4">
    <source>
        <dbReference type="Google" id="ProtNLM"/>
    </source>
</evidence>
<dbReference type="AlphaFoldDB" id="A0A1I1ZN13"/>
<keyword evidence="3" id="KW-1185">Reference proteome</keyword>
<accession>A0A1I1ZN13</accession>
<keyword evidence="1" id="KW-0472">Membrane</keyword>
<evidence type="ECO:0000313" key="3">
    <source>
        <dbReference type="Proteomes" id="UP000199645"/>
    </source>
</evidence>
<evidence type="ECO:0000313" key="2">
    <source>
        <dbReference type="EMBL" id="SFE33045.1"/>
    </source>
</evidence>
<protein>
    <recommendedName>
        <fullName evidence="4">LigA protein</fullName>
    </recommendedName>
</protein>
<proteinExistence type="predicted"/>
<name>A0A1I1ZN13_9ACTN</name>
<gene>
    <name evidence="2" type="ORF">SAMN05421541_101196</name>
</gene>
<dbReference type="STRING" id="35752.SAMN05421541_101196"/>
<keyword evidence="1" id="KW-0812">Transmembrane</keyword>
<dbReference type="OrthoDB" id="3367156at2"/>